<dbReference type="CDD" id="cd00093">
    <property type="entry name" value="HTH_XRE"/>
    <property type="match status" value="1"/>
</dbReference>
<comment type="caution">
    <text evidence="2">The sequence shown here is derived from an EMBL/GenBank/DDBJ whole genome shotgun (WGS) entry which is preliminary data.</text>
</comment>
<protein>
    <submittedName>
        <fullName evidence="2">Helix-turn-helix domain-containing protein</fullName>
    </submittedName>
</protein>
<dbReference type="PROSITE" id="PS50943">
    <property type="entry name" value="HTH_CROC1"/>
    <property type="match status" value="1"/>
</dbReference>
<dbReference type="InterPro" id="IPR043917">
    <property type="entry name" value="DUF5753"/>
</dbReference>
<reference evidence="2" key="1">
    <citation type="submission" date="2022-06" db="EMBL/GenBank/DDBJ databases">
        <title>WGS of actinobacteria.</title>
        <authorList>
            <person name="Thawai C."/>
        </authorList>
    </citation>
    <scope>NUCLEOTIDE SEQUENCE</scope>
    <source>
        <strain evidence="2">DSM 42010</strain>
    </source>
</reference>
<sequence length="288" mass="32587">MTFQPRELFPDRSARDLFGAEIRRHREKADMSLRRLSEVLNYSKSHLARIEAAESLPYDDLPAKLDACFGTDGMFARIYALAKNEPFPGKYRRVAEVDSRAIVVEEYTCVTIPGLLQTAELARESLRIGHRHAPDAEIEALVKARLDRQARLNQPHPPECWFIVDEAALRRPAGGPEVMQRQMESLLERGTHPFVTLQVLPFSAGHHVEAGNSLTLYTLPDGPMLAYKEGSHFGTIIEDKDVVAKLRKNYDLLRAMALSPRDSEAMIRAAMKDWTHGDDTKPEHHRLA</sequence>
<feature type="domain" description="HTH cro/C1-type" evidence="1">
    <location>
        <begin position="22"/>
        <end position="57"/>
    </location>
</feature>
<dbReference type="GO" id="GO:0003677">
    <property type="term" value="F:DNA binding"/>
    <property type="evidence" value="ECO:0007669"/>
    <property type="project" value="InterPro"/>
</dbReference>
<proteinExistence type="predicted"/>
<dbReference type="Gene3D" id="1.10.260.40">
    <property type="entry name" value="lambda repressor-like DNA-binding domains"/>
    <property type="match status" value="1"/>
</dbReference>
<dbReference type="InterPro" id="IPR010982">
    <property type="entry name" value="Lambda_DNA-bd_dom_sf"/>
</dbReference>
<dbReference type="EMBL" id="JANIIC010000037">
    <property type="protein sequence ID" value="MCQ8832919.1"/>
    <property type="molecule type" value="Genomic_DNA"/>
</dbReference>
<gene>
    <name evidence="2" type="ORF">NQU54_28625</name>
</gene>
<dbReference type="AlphaFoldDB" id="A0A9X2RYF9"/>
<dbReference type="SUPFAM" id="SSF47413">
    <property type="entry name" value="lambda repressor-like DNA-binding domains"/>
    <property type="match status" value="1"/>
</dbReference>
<dbReference type="Pfam" id="PF19054">
    <property type="entry name" value="DUF5753"/>
    <property type="match status" value="1"/>
</dbReference>
<name>A0A9X2RYF9_STRMQ</name>
<organism evidence="2 3">
    <name type="scientific">Streptomyces malaysiensis subsp. samsunensis</name>
    <dbReference type="NCBI Taxonomy" id="459658"/>
    <lineage>
        <taxon>Bacteria</taxon>
        <taxon>Bacillati</taxon>
        <taxon>Actinomycetota</taxon>
        <taxon>Actinomycetes</taxon>
        <taxon>Kitasatosporales</taxon>
        <taxon>Streptomycetaceae</taxon>
        <taxon>Streptomyces</taxon>
        <taxon>Streptomyces violaceusniger group</taxon>
    </lineage>
</organism>
<evidence type="ECO:0000313" key="3">
    <source>
        <dbReference type="Proteomes" id="UP001142400"/>
    </source>
</evidence>
<evidence type="ECO:0000259" key="1">
    <source>
        <dbReference type="PROSITE" id="PS50943"/>
    </source>
</evidence>
<dbReference type="RefSeq" id="WP_257633589.1">
    <property type="nucleotide sequence ID" value="NZ_JANIIC010000037.1"/>
</dbReference>
<evidence type="ECO:0000313" key="2">
    <source>
        <dbReference type="EMBL" id="MCQ8832919.1"/>
    </source>
</evidence>
<dbReference type="InterPro" id="IPR001387">
    <property type="entry name" value="Cro/C1-type_HTH"/>
</dbReference>
<dbReference type="SMART" id="SM00530">
    <property type="entry name" value="HTH_XRE"/>
    <property type="match status" value="1"/>
</dbReference>
<accession>A0A9X2RYF9</accession>
<keyword evidence="3" id="KW-1185">Reference proteome</keyword>
<dbReference type="Pfam" id="PF13560">
    <property type="entry name" value="HTH_31"/>
    <property type="match status" value="1"/>
</dbReference>
<dbReference type="Proteomes" id="UP001142400">
    <property type="component" value="Unassembled WGS sequence"/>
</dbReference>